<evidence type="ECO:0000313" key="3">
    <source>
        <dbReference type="EMBL" id="NGP77145.1"/>
    </source>
</evidence>
<name>A0A6M1T579_9BACT</name>
<dbReference type="InterPro" id="IPR028994">
    <property type="entry name" value="Integrin_alpha_N"/>
</dbReference>
<accession>A0A6M1T579</accession>
<keyword evidence="1" id="KW-0732">Signal</keyword>
<evidence type="ECO:0000256" key="2">
    <source>
        <dbReference type="SAM" id="MobiDB-lite"/>
    </source>
</evidence>
<dbReference type="Gene3D" id="2.130.10.130">
    <property type="entry name" value="Integrin alpha, N-terminal"/>
    <property type="match status" value="2"/>
</dbReference>
<dbReference type="PANTHER" id="PTHR45460">
    <property type="entry name" value="SIMILAR TO CYSTEINE PROTEINASE"/>
    <property type="match status" value="1"/>
</dbReference>
<evidence type="ECO:0000313" key="4">
    <source>
        <dbReference type="Proteomes" id="UP000473278"/>
    </source>
</evidence>
<dbReference type="SUPFAM" id="SSF69318">
    <property type="entry name" value="Integrin alpha N-terminal domain"/>
    <property type="match status" value="1"/>
</dbReference>
<reference evidence="3 4" key="1">
    <citation type="submission" date="2020-02" db="EMBL/GenBank/DDBJ databases">
        <title>Balneolaceae bacterium YR4-1, complete genome.</title>
        <authorList>
            <person name="Li Y."/>
            <person name="Wu S."/>
        </authorList>
    </citation>
    <scope>NUCLEOTIDE SEQUENCE [LARGE SCALE GENOMIC DNA]</scope>
    <source>
        <strain evidence="3 4">YR4-1</strain>
    </source>
</reference>
<organism evidence="3 4">
    <name type="scientific">Halalkalibaculum roseum</name>
    <dbReference type="NCBI Taxonomy" id="2709311"/>
    <lineage>
        <taxon>Bacteria</taxon>
        <taxon>Pseudomonadati</taxon>
        <taxon>Balneolota</taxon>
        <taxon>Balneolia</taxon>
        <taxon>Balneolales</taxon>
        <taxon>Balneolaceae</taxon>
        <taxon>Halalkalibaculum</taxon>
    </lineage>
</organism>
<dbReference type="EMBL" id="JAALLT010000003">
    <property type="protein sequence ID" value="NGP77145.1"/>
    <property type="molecule type" value="Genomic_DNA"/>
</dbReference>
<dbReference type="PROSITE" id="PS51257">
    <property type="entry name" value="PROKAR_LIPOPROTEIN"/>
    <property type="match status" value="1"/>
</dbReference>
<gene>
    <name evidence="3" type="ORF">G3570_10905</name>
</gene>
<evidence type="ECO:0000256" key="1">
    <source>
        <dbReference type="ARBA" id="ARBA00022729"/>
    </source>
</evidence>
<feature type="region of interest" description="Disordered" evidence="2">
    <location>
        <begin position="25"/>
        <end position="45"/>
    </location>
</feature>
<keyword evidence="4" id="KW-1185">Reference proteome</keyword>
<protein>
    <submittedName>
        <fullName evidence="3">VCBS repeat-containing protein</fullName>
    </submittedName>
</protein>
<dbReference type="Pfam" id="PF13517">
    <property type="entry name" value="FG-GAP_3"/>
    <property type="match status" value="3"/>
</dbReference>
<dbReference type="PANTHER" id="PTHR45460:SF2">
    <property type="entry name" value="ALPHA 1,3 GLUCANASE, GH71 FAMILY (EUROFUNG)"/>
    <property type="match status" value="1"/>
</dbReference>
<comment type="caution">
    <text evidence="3">The sequence shown here is derived from an EMBL/GenBank/DDBJ whole genome shotgun (WGS) entry which is preliminary data.</text>
</comment>
<proteinExistence type="predicted"/>
<dbReference type="RefSeq" id="WP_165142211.1">
    <property type="nucleotide sequence ID" value="NZ_JAALLT010000003.1"/>
</dbReference>
<dbReference type="AlphaFoldDB" id="A0A6M1T579"/>
<dbReference type="Proteomes" id="UP000473278">
    <property type="component" value="Unassembled WGS sequence"/>
</dbReference>
<sequence length="408" mass="43980">MRFLHILILILLGGVLSSCWIEAAEDSPNGPEEPDPIPYENVSNSNLPTASLSGNSNSALAVDIEQDGDLDIVIASQGPNKILLNNGSGVFSLLQNSILDRFSYNSQDVAVADFNGDGRFDLFFGNAANQSNQQINEFYINQGNVSFSNDIGLIPVSGISNATVARDINNDGFIDIIIGNSGQNILLINNGNARFFDETGQRLPSRFDLTRDVEVGDISGNGFPDIIVGNETDDNRILANNGSGIFLDQTGSRLPAISAIEETREVELADVDGDGDLDMYYSNVRIFESGADPQDRLLINNGQGLFADVTSSQLPAKTSNTFDSDFVDIDGDGDLDIVTGNFNGGIQVFINNGAGTFSDDTENWLPEGLTPQVVDFEIADYNGDQLPDIYIAAYNGPDVLLLRKDLQE</sequence>
<dbReference type="InterPro" id="IPR013517">
    <property type="entry name" value="FG-GAP"/>
</dbReference>